<keyword evidence="3" id="KW-1185">Reference proteome</keyword>
<evidence type="ECO:0000256" key="1">
    <source>
        <dbReference type="SAM" id="MobiDB-lite"/>
    </source>
</evidence>
<evidence type="ECO:0000313" key="2">
    <source>
        <dbReference type="EMBL" id="KAK4239128.1"/>
    </source>
</evidence>
<feature type="compositionally biased region" description="Low complexity" evidence="1">
    <location>
        <begin position="176"/>
        <end position="203"/>
    </location>
</feature>
<dbReference type="Proteomes" id="UP001303760">
    <property type="component" value="Unassembled WGS sequence"/>
</dbReference>
<feature type="compositionally biased region" description="Low complexity" evidence="1">
    <location>
        <begin position="93"/>
        <end position="103"/>
    </location>
</feature>
<feature type="compositionally biased region" description="Low complexity" evidence="1">
    <location>
        <begin position="38"/>
        <end position="47"/>
    </location>
</feature>
<dbReference type="AlphaFoldDB" id="A0AAN7CBT9"/>
<sequence>MVTRARSAPSLLATGVSASRTANPTPMLPPLPSEGNTAAAAIADPAAGQRLGFSHRVAPAPAPTLAPASRRGGHPQGDEGVYAAQDGRKGKDPQTAPAAPTPANGTVIEDGAAPTRRPLPRRTPVRRPMPWPGVERTTPVDPEEERRFIALRRRVHFTLSPPPSPPPSPPETPQKGSPTRPSSPASGAAPAGNEDPSPSAPLSAPAPAPAGPEAPPPAPVELRPLRLSSLSFGSDKLFPDYARFKS</sequence>
<feature type="region of interest" description="Disordered" evidence="1">
    <location>
        <begin position="1"/>
        <end position="222"/>
    </location>
</feature>
<name>A0AAN7CBT9_9PEZI</name>
<protein>
    <submittedName>
        <fullName evidence="2">Uncharacterized protein</fullName>
    </submittedName>
</protein>
<accession>A0AAN7CBT9</accession>
<comment type="caution">
    <text evidence="2">The sequence shown here is derived from an EMBL/GenBank/DDBJ whole genome shotgun (WGS) entry which is preliminary data.</text>
</comment>
<evidence type="ECO:0000313" key="3">
    <source>
        <dbReference type="Proteomes" id="UP001303760"/>
    </source>
</evidence>
<reference evidence="2" key="1">
    <citation type="journal article" date="2023" name="Mol. Phylogenet. Evol.">
        <title>Genome-scale phylogeny and comparative genomics of the fungal order Sordariales.</title>
        <authorList>
            <person name="Hensen N."/>
            <person name="Bonometti L."/>
            <person name="Westerberg I."/>
            <person name="Brannstrom I.O."/>
            <person name="Guillou S."/>
            <person name="Cros-Aarteil S."/>
            <person name="Calhoun S."/>
            <person name="Haridas S."/>
            <person name="Kuo A."/>
            <person name="Mondo S."/>
            <person name="Pangilinan J."/>
            <person name="Riley R."/>
            <person name="LaButti K."/>
            <person name="Andreopoulos B."/>
            <person name="Lipzen A."/>
            <person name="Chen C."/>
            <person name="Yan M."/>
            <person name="Daum C."/>
            <person name="Ng V."/>
            <person name="Clum A."/>
            <person name="Steindorff A."/>
            <person name="Ohm R.A."/>
            <person name="Martin F."/>
            <person name="Silar P."/>
            <person name="Natvig D.O."/>
            <person name="Lalanne C."/>
            <person name="Gautier V."/>
            <person name="Ament-Velasquez S.L."/>
            <person name="Kruys A."/>
            <person name="Hutchinson M.I."/>
            <person name="Powell A.J."/>
            <person name="Barry K."/>
            <person name="Miller A.N."/>
            <person name="Grigoriev I.V."/>
            <person name="Debuchy R."/>
            <person name="Gladieux P."/>
            <person name="Hiltunen Thoren M."/>
            <person name="Johannesson H."/>
        </authorList>
    </citation>
    <scope>NUCLEOTIDE SEQUENCE</scope>
    <source>
        <strain evidence="2">CBS 532.94</strain>
    </source>
</reference>
<proteinExistence type="predicted"/>
<dbReference type="EMBL" id="MU860072">
    <property type="protein sequence ID" value="KAK4239128.1"/>
    <property type="molecule type" value="Genomic_DNA"/>
</dbReference>
<organism evidence="2 3">
    <name type="scientific">Achaetomium macrosporum</name>
    <dbReference type="NCBI Taxonomy" id="79813"/>
    <lineage>
        <taxon>Eukaryota</taxon>
        <taxon>Fungi</taxon>
        <taxon>Dikarya</taxon>
        <taxon>Ascomycota</taxon>
        <taxon>Pezizomycotina</taxon>
        <taxon>Sordariomycetes</taxon>
        <taxon>Sordariomycetidae</taxon>
        <taxon>Sordariales</taxon>
        <taxon>Chaetomiaceae</taxon>
        <taxon>Achaetomium</taxon>
    </lineage>
</organism>
<feature type="compositionally biased region" description="Pro residues" evidence="1">
    <location>
        <begin position="160"/>
        <end position="172"/>
    </location>
</feature>
<reference evidence="2" key="2">
    <citation type="submission" date="2023-05" db="EMBL/GenBank/DDBJ databases">
        <authorList>
            <consortium name="Lawrence Berkeley National Laboratory"/>
            <person name="Steindorff A."/>
            <person name="Hensen N."/>
            <person name="Bonometti L."/>
            <person name="Westerberg I."/>
            <person name="Brannstrom I.O."/>
            <person name="Guillou S."/>
            <person name="Cros-Aarteil S."/>
            <person name="Calhoun S."/>
            <person name="Haridas S."/>
            <person name="Kuo A."/>
            <person name="Mondo S."/>
            <person name="Pangilinan J."/>
            <person name="Riley R."/>
            <person name="Labutti K."/>
            <person name="Andreopoulos B."/>
            <person name="Lipzen A."/>
            <person name="Chen C."/>
            <person name="Yanf M."/>
            <person name="Daum C."/>
            <person name="Ng V."/>
            <person name="Clum A."/>
            <person name="Ohm R."/>
            <person name="Martin F."/>
            <person name="Silar P."/>
            <person name="Natvig D."/>
            <person name="Lalanne C."/>
            <person name="Gautier V."/>
            <person name="Ament-Velasquez S.L."/>
            <person name="Kruys A."/>
            <person name="Hutchinson M.I."/>
            <person name="Powell A.J."/>
            <person name="Barry K."/>
            <person name="Miller A.N."/>
            <person name="Grigoriev I.V."/>
            <person name="Debuchy R."/>
            <person name="Gladieux P."/>
            <person name="Thoren M.H."/>
            <person name="Johannesson H."/>
        </authorList>
    </citation>
    <scope>NUCLEOTIDE SEQUENCE</scope>
    <source>
        <strain evidence="2">CBS 532.94</strain>
    </source>
</reference>
<gene>
    <name evidence="2" type="ORF">C8A03DRAFT_32808</name>
</gene>
<feature type="compositionally biased region" description="Pro residues" evidence="1">
    <location>
        <begin position="204"/>
        <end position="219"/>
    </location>
</feature>